<dbReference type="RefSeq" id="XP_073929906.1">
    <property type="nucleotide sequence ID" value="XM_074073805.1"/>
</dbReference>
<dbReference type="Proteomes" id="UP001732720">
    <property type="component" value="Chromosome 5"/>
</dbReference>
<evidence type="ECO:0000313" key="1">
    <source>
        <dbReference type="Proteomes" id="UP001732720"/>
    </source>
</evidence>
<protein>
    <submittedName>
        <fullName evidence="2">Polyhomeotic-like protein 3 isoform X3</fullName>
    </submittedName>
</protein>
<organism evidence="1 2">
    <name type="scientific">Castor canadensis</name>
    <name type="common">American beaver</name>
    <dbReference type="NCBI Taxonomy" id="51338"/>
    <lineage>
        <taxon>Eukaryota</taxon>
        <taxon>Metazoa</taxon>
        <taxon>Chordata</taxon>
        <taxon>Craniata</taxon>
        <taxon>Vertebrata</taxon>
        <taxon>Euteleostomi</taxon>
        <taxon>Mammalia</taxon>
        <taxon>Eutheria</taxon>
        <taxon>Euarchontoglires</taxon>
        <taxon>Glires</taxon>
        <taxon>Rodentia</taxon>
        <taxon>Castorimorpha</taxon>
        <taxon>Castoridae</taxon>
        <taxon>Castor</taxon>
    </lineage>
</organism>
<accession>A0AC58MKI3</accession>
<gene>
    <name evidence="2" type="primary">Phc3</name>
</gene>
<sequence length="925" mass="100524">MAEAEFKDHSTAMDSEPNPGTSVSTTASSTTTTTITTSSSRMQQPQISVYSGSDRHAVQVIQQALHRPPSSAAQYLQQMYAAQQQHLMLHTAALQQQHLSSSQLQSLAAVQASLSSGRPSTSPTGSVTQQSSMSQTSVQNLTLRSQKLGVLSSSQNGPPKSTSQTQSLTICHNKTTVTSSKISQRDPSPESNKKGESPSLESRSTAVTRTSSIHQLIAPASYSPIQPHSLIKHQQIPLHSPPPKVSHHQLILQQQQQQIQPITLQNPTQDIPPSQHCIPLQNHSLPPPPSNAQPQHCSPIQSHPPPVAVSPNHSQSAQQSVVVSPPPAHSPSQSPAIIIHPQALIQPHPLVSSALQPGPSLQQSTANQVQPTAQLNLPSHLPLPPSPVVHIGPVQQSALVSPGQQIVSPTSHQQYSTLQSSPIPIATPPQMSTSPPAQIPPLPLQSMQSLQVQPEILSQGQVLVQNALVSEEDLPAAEALVQLPFQTLPPPQTVAVNLQVQPPAPVDPPVGMHLSQCHLHKVFSLKVYQVEDMCEEEMPEESDECVRMDRTPPPPTLSPAAITVGRGEDLTSEHPLLEQVELPAVASVSASVIKSPSDPSHVSVPPPPLLLPAATTRSNSTSVPSSIPNMENRPPQAIVKPQILTHVIEGFVIQEGLEPFPVSRSSLLIEQPVKKRPLLDNPVINSVCSQPELQNNTKHADNSSDTEMEDMIAEETLEEMDSELLKCEFCGKMGYANEFLRSKRFCTMSCAKRYNVSCSKKFALSRWNRKPDNQSLGHRGRRPSGPEGAAREHILRQLPITYPSAEEDLASHGDSVPAAMTTRLRRQSERERERELRDVRIRKMPENSDLLPASQTEPSIWTVDDVWAFIHSLPGCQDIADEFRAQEIDGQALLLLKEDHLMSAMNIKLGPALKICARINSLKES</sequence>
<name>A0AC58MKI3_CASCN</name>
<proteinExistence type="predicted"/>
<evidence type="ECO:0000313" key="2">
    <source>
        <dbReference type="RefSeq" id="XP_073929906.1"/>
    </source>
</evidence>
<keyword evidence="1" id="KW-1185">Reference proteome</keyword>
<reference evidence="2" key="1">
    <citation type="submission" date="2025-08" db="UniProtKB">
        <authorList>
            <consortium name="RefSeq"/>
        </authorList>
    </citation>
    <scope>IDENTIFICATION</scope>
</reference>